<dbReference type="EMBL" id="FOOY01000005">
    <property type="protein sequence ID" value="SFG15230.1"/>
    <property type="molecule type" value="Genomic_DNA"/>
</dbReference>
<accession>A0A1I2PI58</accession>
<dbReference type="SUPFAM" id="SSF48576">
    <property type="entry name" value="Terpenoid synthases"/>
    <property type="match status" value="1"/>
</dbReference>
<dbReference type="Gene3D" id="1.10.600.10">
    <property type="entry name" value="Farnesyl Diphosphate Synthase"/>
    <property type="match status" value="1"/>
</dbReference>
<proteinExistence type="inferred from homology"/>
<dbReference type="STRING" id="269670.SAMN02982927_00803"/>
<comment type="similarity">
    <text evidence="1">Belongs to the FPP/GGPP synthase family.</text>
</comment>
<evidence type="ECO:0000313" key="2">
    <source>
        <dbReference type="EMBL" id="SFG15230.1"/>
    </source>
</evidence>
<evidence type="ECO:0000313" key="3">
    <source>
        <dbReference type="Proteomes" id="UP000198752"/>
    </source>
</evidence>
<keyword evidence="1" id="KW-0808">Transferase</keyword>
<protein>
    <submittedName>
        <fullName evidence="2">Competence protein ComQ</fullName>
    </submittedName>
</protein>
<dbReference type="AlphaFoldDB" id="A0A1I2PI58"/>
<dbReference type="CDD" id="cd00867">
    <property type="entry name" value="Trans_IPPS"/>
    <property type="match status" value="1"/>
</dbReference>
<evidence type="ECO:0000256" key="1">
    <source>
        <dbReference type="RuleBase" id="RU004466"/>
    </source>
</evidence>
<name>A0A1I2PI58_9BACL</name>
<dbReference type="Pfam" id="PF00348">
    <property type="entry name" value="polyprenyl_synt"/>
    <property type="match status" value="1"/>
</dbReference>
<reference evidence="3" key="1">
    <citation type="submission" date="2016-10" db="EMBL/GenBank/DDBJ databases">
        <authorList>
            <person name="Varghese N."/>
            <person name="Submissions S."/>
        </authorList>
    </citation>
    <scope>NUCLEOTIDE SEQUENCE [LARGE SCALE GENOMIC DNA]</scope>
    <source>
        <strain evidence="3">ATCC 700379</strain>
    </source>
</reference>
<dbReference type="OrthoDB" id="1792811at2"/>
<dbReference type="Proteomes" id="UP000198752">
    <property type="component" value="Unassembled WGS sequence"/>
</dbReference>
<dbReference type="InterPro" id="IPR000092">
    <property type="entry name" value="Polyprenyl_synt"/>
</dbReference>
<dbReference type="InterPro" id="IPR008949">
    <property type="entry name" value="Isoprenoid_synthase_dom_sf"/>
</dbReference>
<dbReference type="GO" id="GO:0004659">
    <property type="term" value="F:prenyltransferase activity"/>
    <property type="evidence" value="ECO:0007669"/>
    <property type="project" value="InterPro"/>
</dbReference>
<sequence length="315" mass="35946">MIQREQIRNYLKNYLVRCQLNSEMKSFISSLLCLKGKIFNDESVFTWAEFYYYSSLIFESSDEQQVSHVACSSAIELLVLATDILDDLTDEDNQGEILSKLTYPQAVSLSSILLMESFHIIGKYKSPHSLQAVVRQLRAAAYGQADDLSFKISHNHIPTEQEYFKHIDRKSSSLTRLVFHLNAPVEEIPLWNEIATYIGYSGQIGNDARDVFDDTKNDLRDKKATLPLIKAIEASQAKDGGWLLNQLISSDLGINHDELMTIREYIKRTGAIKYCEILAEIYLNKSIQLLKRYQETSVYKEGCSNLIAFLGDDDN</sequence>
<gene>
    <name evidence="2" type="ORF">SAMN02982927_00803</name>
</gene>
<dbReference type="GO" id="GO:0008299">
    <property type="term" value="P:isoprenoid biosynthetic process"/>
    <property type="evidence" value="ECO:0007669"/>
    <property type="project" value="InterPro"/>
</dbReference>
<organism evidence="2 3">
    <name type="scientific">Sporolactobacillus nakayamae</name>
    <dbReference type="NCBI Taxonomy" id="269670"/>
    <lineage>
        <taxon>Bacteria</taxon>
        <taxon>Bacillati</taxon>
        <taxon>Bacillota</taxon>
        <taxon>Bacilli</taxon>
        <taxon>Bacillales</taxon>
        <taxon>Sporolactobacillaceae</taxon>
        <taxon>Sporolactobacillus</taxon>
    </lineage>
</organism>
<keyword evidence="3" id="KW-1185">Reference proteome</keyword>